<feature type="transmembrane region" description="Helical" evidence="6">
    <location>
        <begin position="6"/>
        <end position="29"/>
    </location>
</feature>
<evidence type="ECO:0000256" key="6">
    <source>
        <dbReference type="SAM" id="Phobius"/>
    </source>
</evidence>
<organism evidence="7 8">
    <name type="scientific">Conyzicola nivalis</name>
    <dbReference type="NCBI Taxonomy" id="1477021"/>
    <lineage>
        <taxon>Bacteria</taxon>
        <taxon>Bacillati</taxon>
        <taxon>Actinomycetota</taxon>
        <taxon>Actinomycetes</taxon>
        <taxon>Micrococcales</taxon>
        <taxon>Microbacteriaceae</taxon>
        <taxon>Conyzicola</taxon>
    </lineage>
</organism>
<dbReference type="GO" id="GO:0005886">
    <property type="term" value="C:plasma membrane"/>
    <property type="evidence" value="ECO:0007669"/>
    <property type="project" value="UniProtKB-SubCell"/>
</dbReference>
<dbReference type="RefSeq" id="WP_188510196.1">
    <property type="nucleotide sequence ID" value="NZ_BMGB01000001.1"/>
</dbReference>
<name>A0A916SJ50_9MICO</name>
<dbReference type="PANTHER" id="PTHR30086">
    <property type="entry name" value="ARGININE EXPORTER PROTEIN ARGO"/>
    <property type="match status" value="1"/>
</dbReference>
<dbReference type="Proteomes" id="UP000606922">
    <property type="component" value="Unassembled WGS sequence"/>
</dbReference>
<dbReference type="AlphaFoldDB" id="A0A916SJ50"/>
<feature type="transmembrane region" description="Helical" evidence="6">
    <location>
        <begin position="186"/>
        <end position="206"/>
    </location>
</feature>
<keyword evidence="5 6" id="KW-0472">Membrane</keyword>
<evidence type="ECO:0000313" key="7">
    <source>
        <dbReference type="EMBL" id="GGB02868.1"/>
    </source>
</evidence>
<evidence type="ECO:0000256" key="4">
    <source>
        <dbReference type="ARBA" id="ARBA00022989"/>
    </source>
</evidence>
<sequence length="211" mass="21628">MVSSANLVAFTLAALLLVVLPGPSVLFVVGRALAIGRVGALLSVVGNAIGMFVQVVAIALGLGVLLEQSIVLFTIVKFAGAAFLVYLGVQAIRHRNRRSSTSGSDAPTSRWRSLAEGAAVGVSNPKSVVFFIAVLPQFVDPLAGGVPLQMIELGAVFALLAMVFDSVWAIGAGFARDWLGRSPKRLARLGATGGVAMIGLGVGMAATGTKN</sequence>
<keyword evidence="4 6" id="KW-1133">Transmembrane helix</keyword>
<keyword evidence="3 6" id="KW-0812">Transmembrane</keyword>
<feature type="transmembrane region" description="Helical" evidence="6">
    <location>
        <begin position="113"/>
        <end position="135"/>
    </location>
</feature>
<comment type="subcellular location">
    <subcellularLocation>
        <location evidence="1">Cell membrane</location>
        <topology evidence="1">Multi-pass membrane protein</topology>
    </subcellularLocation>
</comment>
<evidence type="ECO:0000313" key="8">
    <source>
        <dbReference type="Proteomes" id="UP000606922"/>
    </source>
</evidence>
<keyword evidence="2" id="KW-1003">Cell membrane</keyword>
<keyword evidence="8" id="KW-1185">Reference proteome</keyword>
<dbReference type="GO" id="GO:0015171">
    <property type="term" value="F:amino acid transmembrane transporter activity"/>
    <property type="evidence" value="ECO:0007669"/>
    <property type="project" value="TreeGrafter"/>
</dbReference>
<dbReference type="PANTHER" id="PTHR30086:SF20">
    <property type="entry name" value="ARGININE EXPORTER PROTEIN ARGO-RELATED"/>
    <property type="match status" value="1"/>
</dbReference>
<feature type="transmembrane region" description="Helical" evidence="6">
    <location>
        <begin position="70"/>
        <end position="92"/>
    </location>
</feature>
<reference evidence="7" key="1">
    <citation type="journal article" date="2014" name="Int. J. Syst. Evol. Microbiol.">
        <title>Complete genome sequence of Corynebacterium casei LMG S-19264T (=DSM 44701T), isolated from a smear-ripened cheese.</title>
        <authorList>
            <consortium name="US DOE Joint Genome Institute (JGI-PGF)"/>
            <person name="Walter F."/>
            <person name="Albersmeier A."/>
            <person name="Kalinowski J."/>
            <person name="Ruckert C."/>
        </authorList>
    </citation>
    <scope>NUCLEOTIDE SEQUENCE</scope>
    <source>
        <strain evidence="7">CGMCC 1.12813</strain>
    </source>
</reference>
<feature type="transmembrane region" description="Helical" evidence="6">
    <location>
        <begin position="155"/>
        <end position="174"/>
    </location>
</feature>
<evidence type="ECO:0000256" key="2">
    <source>
        <dbReference type="ARBA" id="ARBA00022475"/>
    </source>
</evidence>
<reference evidence="7" key="2">
    <citation type="submission" date="2020-09" db="EMBL/GenBank/DDBJ databases">
        <authorList>
            <person name="Sun Q."/>
            <person name="Zhou Y."/>
        </authorList>
    </citation>
    <scope>NUCLEOTIDE SEQUENCE</scope>
    <source>
        <strain evidence="7">CGMCC 1.12813</strain>
    </source>
</reference>
<protein>
    <submittedName>
        <fullName evidence="7">Lysine transporter LysE</fullName>
    </submittedName>
</protein>
<accession>A0A916SJ50</accession>
<evidence type="ECO:0000256" key="5">
    <source>
        <dbReference type="ARBA" id="ARBA00023136"/>
    </source>
</evidence>
<dbReference type="PIRSF" id="PIRSF006324">
    <property type="entry name" value="LeuE"/>
    <property type="match status" value="1"/>
</dbReference>
<evidence type="ECO:0000256" key="1">
    <source>
        <dbReference type="ARBA" id="ARBA00004651"/>
    </source>
</evidence>
<comment type="caution">
    <text evidence="7">The sequence shown here is derived from an EMBL/GenBank/DDBJ whole genome shotgun (WGS) entry which is preliminary data.</text>
</comment>
<dbReference type="EMBL" id="BMGB01000001">
    <property type="protein sequence ID" value="GGB02868.1"/>
    <property type="molecule type" value="Genomic_DNA"/>
</dbReference>
<dbReference type="Pfam" id="PF01810">
    <property type="entry name" value="LysE"/>
    <property type="match status" value="1"/>
</dbReference>
<gene>
    <name evidence="7" type="ORF">GCM10010979_16880</name>
</gene>
<feature type="transmembrane region" description="Helical" evidence="6">
    <location>
        <begin position="41"/>
        <end position="64"/>
    </location>
</feature>
<proteinExistence type="predicted"/>
<evidence type="ECO:0000256" key="3">
    <source>
        <dbReference type="ARBA" id="ARBA00022692"/>
    </source>
</evidence>
<dbReference type="InterPro" id="IPR001123">
    <property type="entry name" value="LeuE-type"/>
</dbReference>